<dbReference type="Proteomes" id="UP001154252">
    <property type="component" value="Unassembled WGS sequence"/>
</dbReference>
<dbReference type="EMBL" id="CAJVRC010000897">
    <property type="protein sequence ID" value="CAG8908872.1"/>
    <property type="molecule type" value="Genomic_DNA"/>
</dbReference>
<feature type="region of interest" description="Disordered" evidence="1">
    <location>
        <begin position="1"/>
        <end position="96"/>
    </location>
</feature>
<evidence type="ECO:0000313" key="3">
    <source>
        <dbReference type="Proteomes" id="UP001154252"/>
    </source>
</evidence>
<organism evidence="2 3">
    <name type="scientific">Penicillium egyptiacum</name>
    <dbReference type="NCBI Taxonomy" id="1303716"/>
    <lineage>
        <taxon>Eukaryota</taxon>
        <taxon>Fungi</taxon>
        <taxon>Dikarya</taxon>
        <taxon>Ascomycota</taxon>
        <taxon>Pezizomycotina</taxon>
        <taxon>Eurotiomycetes</taxon>
        <taxon>Eurotiomycetidae</taxon>
        <taxon>Eurotiales</taxon>
        <taxon>Aspergillaceae</taxon>
        <taxon>Penicillium</taxon>
    </lineage>
</organism>
<gene>
    <name evidence="2" type="ORF">PEGY_LOCUS9657</name>
</gene>
<protein>
    <submittedName>
        <fullName evidence="2">Uncharacterized protein</fullName>
    </submittedName>
</protein>
<dbReference type="AlphaFoldDB" id="A0A9W4KPU9"/>
<feature type="region of interest" description="Disordered" evidence="1">
    <location>
        <begin position="206"/>
        <end position="227"/>
    </location>
</feature>
<comment type="caution">
    <text evidence="2">The sequence shown here is derived from an EMBL/GenBank/DDBJ whole genome shotgun (WGS) entry which is preliminary data.</text>
</comment>
<evidence type="ECO:0000313" key="2">
    <source>
        <dbReference type="EMBL" id="CAG8908872.1"/>
    </source>
</evidence>
<proteinExistence type="predicted"/>
<keyword evidence="3" id="KW-1185">Reference proteome</keyword>
<sequence length="227" mass="24437">MAANRAKSEPDGNGPNGNKETEDNSSPFTPLDTLAAIAVAAANPATAPTAGPPTRETEQNTVETVENIGDNIGGNTGEPIQPARPHASASGHRPATSAALAYLRRESILSHIVHRRSPYLPETPHHLLGQVWIDHIDSMLGVRTQTQTEEIRYCVEQTDRIVYLANNMLRQQRELLADLRRTASEEYHSDGPSSELSEVIGFFDEVEGNGNGEGDETAADGCCAANE</sequence>
<evidence type="ECO:0000256" key="1">
    <source>
        <dbReference type="SAM" id="MobiDB-lite"/>
    </source>
</evidence>
<dbReference type="OrthoDB" id="4369355at2759"/>
<reference evidence="2" key="1">
    <citation type="submission" date="2021-07" db="EMBL/GenBank/DDBJ databases">
        <authorList>
            <person name="Branca A.L. A."/>
        </authorList>
    </citation>
    <scope>NUCLEOTIDE SEQUENCE</scope>
</reference>
<name>A0A9W4KPU9_9EURO</name>
<feature type="compositionally biased region" description="Basic and acidic residues" evidence="1">
    <location>
        <begin position="1"/>
        <end position="10"/>
    </location>
</feature>
<feature type="compositionally biased region" description="Low complexity" evidence="1">
    <location>
        <begin position="33"/>
        <end position="67"/>
    </location>
</feature>
<accession>A0A9W4KPU9</accession>